<organism evidence="2 3">
    <name type="scientific">Bemisia tabaci</name>
    <name type="common">Sweetpotato whitefly</name>
    <name type="synonym">Aleurodes tabaci</name>
    <dbReference type="NCBI Taxonomy" id="7038"/>
    <lineage>
        <taxon>Eukaryota</taxon>
        <taxon>Metazoa</taxon>
        <taxon>Ecdysozoa</taxon>
        <taxon>Arthropoda</taxon>
        <taxon>Hexapoda</taxon>
        <taxon>Insecta</taxon>
        <taxon>Pterygota</taxon>
        <taxon>Neoptera</taxon>
        <taxon>Paraneoptera</taxon>
        <taxon>Hemiptera</taxon>
        <taxon>Sternorrhyncha</taxon>
        <taxon>Aleyrodoidea</taxon>
        <taxon>Aleyrodidae</taxon>
        <taxon>Aleyrodinae</taxon>
        <taxon>Bemisia</taxon>
    </lineage>
</organism>
<proteinExistence type="predicted"/>
<feature type="compositionally biased region" description="Polar residues" evidence="1">
    <location>
        <begin position="37"/>
        <end position="48"/>
    </location>
</feature>
<sequence>MSRGRKTSTAKTSRNKPVKIKASKRSKQSTRKRDLESAQNVSKMQSSKNKPKPKVAQRKPTQNLKQLSPKRTPKMTRGQESMTTPKALVKPKQLSQGPSKAIQKLFGNSIALLTSKATHRLYPFSQKMNLMTAQRMLAGEKTSLTSRALRAKSTGEPRVIPQLSNLPQAVASQQVFYHAVLRSVAGCSESGATREEVSRTVSSMLGVCPVVMEPIVGAALSHAAVGKLIESNRGRFVPKYPEQLRALPIAENSIPAPGEVCTLDDIMDRTDDWLHIFKECALLTRNEVTYYGVCARGTSKIFQSRR</sequence>
<dbReference type="EMBL" id="OU963869">
    <property type="protein sequence ID" value="CAH0777034.1"/>
    <property type="molecule type" value="Genomic_DNA"/>
</dbReference>
<keyword evidence="3" id="KW-1185">Reference proteome</keyword>
<dbReference type="AlphaFoldDB" id="A0A9P0C709"/>
<accession>A0A9P0C709</accession>
<protein>
    <submittedName>
        <fullName evidence="2">Uncharacterized protein</fullName>
    </submittedName>
</protein>
<feature type="compositionally biased region" description="Basic residues" evidence="1">
    <location>
        <begin position="1"/>
        <end position="30"/>
    </location>
</feature>
<dbReference type="Proteomes" id="UP001152759">
    <property type="component" value="Chromosome 8"/>
</dbReference>
<reference evidence="2" key="1">
    <citation type="submission" date="2021-12" db="EMBL/GenBank/DDBJ databases">
        <authorList>
            <person name="King R."/>
        </authorList>
    </citation>
    <scope>NUCLEOTIDE SEQUENCE</scope>
</reference>
<feature type="region of interest" description="Disordered" evidence="1">
    <location>
        <begin position="1"/>
        <end position="96"/>
    </location>
</feature>
<name>A0A9P0C709_BEMTA</name>
<evidence type="ECO:0000256" key="1">
    <source>
        <dbReference type="SAM" id="MobiDB-lite"/>
    </source>
</evidence>
<gene>
    <name evidence="2" type="ORF">BEMITA_LOCUS13046</name>
</gene>
<evidence type="ECO:0000313" key="3">
    <source>
        <dbReference type="Proteomes" id="UP001152759"/>
    </source>
</evidence>
<evidence type="ECO:0000313" key="2">
    <source>
        <dbReference type="EMBL" id="CAH0777034.1"/>
    </source>
</evidence>